<dbReference type="OrthoDB" id="7403403at2"/>
<protein>
    <submittedName>
        <fullName evidence="1">Tetratricopeptide repeat protein</fullName>
    </submittedName>
</protein>
<dbReference type="Proteomes" id="UP000460626">
    <property type="component" value="Unassembled WGS sequence"/>
</dbReference>
<sequence>MTLRSLLFLVSFLALGACSVIAPGPLENARGALARQDYPAARDLVQTALAKDASNPEALELLARIQLLTGAGAEALTTLSRLDALGAAAPEDGLLRAEALLQTGEIARARSILSGKTSAESWRLRAQAAILEGDEAMVRDAFARGRRAQGDQRKLFTLEATWHLDRGDVQGARYAVGQVQQLAPDAVETLFVSARFANLLDEHTLALRAYMAILAIVPTDRPALLGAIASARNIGRADLAAPLVARGAAAYPGDVAFIYHTALLDADAGRWQAVRERLQQSEREVGEFAPARLLYGQAMLELGQIELARAMILPLYRAAPDNLGYRRTYARILLASGDLAEAGRVIAPVLNGRYAIQLDREIAERAARG</sequence>
<reference evidence="1 2" key="1">
    <citation type="submission" date="2019-12" db="EMBL/GenBank/DDBJ databases">
        <title>Genomic-based taxomic classification of the family Erythrobacteraceae.</title>
        <authorList>
            <person name="Xu L."/>
        </authorList>
    </citation>
    <scope>NUCLEOTIDE SEQUENCE [LARGE SCALE GENOMIC DNA]</scope>
    <source>
        <strain evidence="1 2">RC4-10-4</strain>
    </source>
</reference>
<accession>A0A844ZZJ5</accession>
<dbReference type="RefSeq" id="WP_131452442.1">
    <property type="nucleotide sequence ID" value="NZ_BMJK01000001.1"/>
</dbReference>
<keyword evidence="2" id="KW-1185">Reference proteome</keyword>
<dbReference type="AlphaFoldDB" id="A0A844ZZJ5"/>
<dbReference type="EMBL" id="WTYH01000001">
    <property type="protein sequence ID" value="MXO93138.1"/>
    <property type="molecule type" value="Genomic_DNA"/>
</dbReference>
<dbReference type="PROSITE" id="PS51257">
    <property type="entry name" value="PROKAR_LIPOPROTEIN"/>
    <property type="match status" value="1"/>
</dbReference>
<dbReference type="SUPFAM" id="SSF48452">
    <property type="entry name" value="TPR-like"/>
    <property type="match status" value="2"/>
</dbReference>
<dbReference type="InterPro" id="IPR011990">
    <property type="entry name" value="TPR-like_helical_dom_sf"/>
</dbReference>
<evidence type="ECO:0000313" key="2">
    <source>
        <dbReference type="Proteomes" id="UP000460626"/>
    </source>
</evidence>
<evidence type="ECO:0000313" key="1">
    <source>
        <dbReference type="EMBL" id="MXO93138.1"/>
    </source>
</evidence>
<organism evidence="1 2">
    <name type="scientific">Aurantiacibacter arachoides</name>
    <dbReference type="NCBI Taxonomy" id="1850444"/>
    <lineage>
        <taxon>Bacteria</taxon>
        <taxon>Pseudomonadati</taxon>
        <taxon>Pseudomonadota</taxon>
        <taxon>Alphaproteobacteria</taxon>
        <taxon>Sphingomonadales</taxon>
        <taxon>Erythrobacteraceae</taxon>
        <taxon>Aurantiacibacter</taxon>
    </lineage>
</organism>
<dbReference type="Pfam" id="PF14559">
    <property type="entry name" value="TPR_19"/>
    <property type="match status" value="1"/>
</dbReference>
<proteinExistence type="predicted"/>
<gene>
    <name evidence="1" type="ORF">GRI62_05895</name>
</gene>
<comment type="caution">
    <text evidence="1">The sequence shown here is derived from an EMBL/GenBank/DDBJ whole genome shotgun (WGS) entry which is preliminary data.</text>
</comment>
<name>A0A844ZZJ5_9SPHN</name>
<dbReference type="Gene3D" id="1.25.40.10">
    <property type="entry name" value="Tetratricopeptide repeat domain"/>
    <property type="match status" value="1"/>
</dbReference>